<gene>
    <name evidence="2" type="ORF">B0A62_23240</name>
</gene>
<dbReference type="InterPro" id="IPR029058">
    <property type="entry name" value="AB_hydrolase_fold"/>
</dbReference>
<dbReference type="Gene3D" id="3.40.50.1820">
    <property type="entry name" value="alpha/beta hydrolase"/>
    <property type="match status" value="1"/>
</dbReference>
<evidence type="ECO:0000313" key="2">
    <source>
        <dbReference type="EMBL" id="OXA86862.1"/>
    </source>
</evidence>
<protein>
    <recommendedName>
        <fullName evidence="1">Lipase-like C-terminal domain-containing protein</fullName>
    </recommendedName>
</protein>
<name>A0ABX4C3Q7_FLAHY</name>
<proteinExistence type="predicted"/>
<dbReference type="InterPro" id="IPR056304">
    <property type="entry name" value="Lip-like_C"/>
</dbReference>
<organism evidence="2 3">
    <name type="scientific">Flavobacterium hydatis</name>
    <name type="common">Cytophaga aquatilis</name>
    <dbReference type="NCBI Taxonomy" id="991"/>
    <lineage>
        <taxon>Bacteria</taxon>
        <taxon>Pseudomonadati</taxon>
        <taxon>Bacteroidota</taxon>
        <taxon>Flavobacteriia</taxon>
        <taxon>Flavobacteriales</taxon>
        <taxon>Flavobacteriaceae</taxon>
        <taxon>Flavobacterium</taxon>
    </lineage>
</organism>
<evidence type="ECO:0000259" key="1">
    <source>
        <dbReference type="Pfam" id="PF24708"/>
    </source>
</evidence>
<dbReference type="Proteomes" id="UP000198424">
    <property type="component" value="Unassembled WGS sequence"/>
</dbReference>
<sequence>DNCMYDLSVKASDLQNKNAKASSSIYYASYNIDGTEDLNNDGIREPLTTMMEMLKPDAIKVGATTISLPFGYMPWRKSDGLVSIPSAQYPIGEKYQIMDTKKRMLAGFGIWDVHPTIMGLDHMSIVIPDNKASTYQNLLDFYSQIAKDVSCLPR</sequence>
<dbReference type="EMBL" id="MUGY01000042">
    <property type="protein sequence ID" value="OXA86862.1"/>
    <property type="molecule type" value="Genomic_DNA"/>
</dbReference>
<dbReference type="RefSeq" id="WP_423742851.1">
    <property type="nucleotide sequence ID" value="NZ_MUGY01000042.1"/>
</dbReference>
<keyword evidence="3" id="KW-1185">Reference proteome</keyword>
<evidence type="ECO:0000313" key="3">
    <source>
        <dbReference type="Proteomes" id="UP000198424"/>
    </source>
</evidence>
<feature type="non-terminal residue" evidence="2">
    <location>
        <position position="1"/>
    </location>
</feature>
<accession>A0ABX4C3Q7</accession>
<reference evidence="2 3" key="1">
    <citation type="submission" date="2016-11" db="EMBL/GenBank/DDBJ databases">
        <title>Whole genomes of Flavobacteriaceae.</title>
        <authorList>
            <person name="Stine C."/>
            <person name="Li C."/>
            <person name="Tadesse D."/>
        </authorList>
    </citation>
    <scope>NUCLEOTIDE SEQUENCE [LARGE SCALE GENOMIC DNA]</scope>
    <source>
        <strain evidence="2 3">ATCC 29551</strain>
    </source>
</reference>
<dbReference type="Pfam" id="PF24708">
    <property type="entry name" value="Lip_C"/>
    <property type="match status" value="1"/>
</dbReference>
<feature type="domain" description="Lipase-like C-terminal" evidence="1">
    <location>
        <begin position="1"/>
        <end position="149"/>
    </location>
</feature>
<comment type="caution">
    <text evidence="2">The sequence shown here is derived from an EMBL/GenBank/DDBJ whole genome shotgun (WGS) entry which is preliminary data.</text>
</comment>